<evidence type="ECO:0000256" key="7">
    <source>
        <dbReference type="ARBA" id="ARBA00022964"/>
    </source>
</evidence>
<evidence type="ECO:0000256" key="5">
    <source>
        <dbReference type="ARBA" id="ARBA00022723"/>
    </source>
</evidence>
<evidence type="ECO:0000256" key="3">
    <source>
        <dbReference type="ARBA" id="ARBA00007757"/>
    </source>
</evidence>
<name>A0A9W7BXR7_9STRA</name>
<dbReference type="GO" id="GO:0006559">
    <property type="term" value="P:L-phenylalanine catabolic process"/>
    <property type="evidence" value="ECO:0007669"/>
    <property type="project" value="UniProtKB-KW"/>
</dbReference>
<dbReference type="NCBIfam" id="TIGR01015">
    <property type="entry name" value="hmgA"/>
    <property type="match status" value="1"/>
</dbReference>
<evidence type="ECO:0000259" key="14">
    <source>
        <dbReference type="Pfam" id="PF04209"/>
    </source>
</evidence>
<dbReference type="InterPro" id="IPR046452">
    <property type="entry name" value="HgmA_N"/>
</dbReference>
<dbReference type="Gene3D" id="2.60.120.10">
    <property type="entry name" value="Jelly Rolls"/>
    <property type="match status" value="1"/>
</dbReference>
<feature type="domain" description="Homogentisate 1,2-dioxygenase N-terminal" evidence="15">
    <location>
        <begin position="3"/>
        <end position="284"/>
    </location>
</feature>
<dbReference type="FunFam" id="2.60.120.10:FF:000034">
    <property type="entry name" value="Homogentisate 1,2-dioxygenase"/>
    <property type="match status" value="1"/>
</dbReference>
<evidence type="ECO:0000256" key="4">
    <source>
        <dbReference type="ARBA" id="ARBA00013127"/>
    </source>
</evidence>
<dbReference type="Proteomes" id="UP001165160">
    <property type="component" value="Unassembled WGS sequence"/>
</dbReference>
<keyword evidence="7" id="KW-0223">Dioxygenase</keyword>
<evidence type="ECO:0000256" key="9">
    <source>
        <dbReference type="ARBA" id="ARBA00023004"/>
    </source>
</evidence>
<comment type="similarity">
    <text evidence="3">Belongs to the homogentisate dioxygenase family.</text>
</comment>
<sequence length="460" mass="51634">MFKYNSGFDSEFQTEALPNALPPFGNNPQVCPYNLYAEQLSGTAFTVPRKENRRTWMYRTQPSVLHNPFEEVEGGSLSHGPFTRSNGYQISPNQLRWNPLPLPSCSETFVSGLTTIAGEGDPKCKSGLAVHMYTCNRSMINEAMYNSDGDYLIVPETGTLIVQTELGYLEVPPKFICVIPRGIVFKVNVEGGCRGYVLEVFKGHFDLPDLGPIGSNGLANARDFEYPIAAYDEVENVEGKTKEEKYNWKLINKFGGLMFSTERCGTPFNVVAWHGNYSPYRYNLEKFCCINSVTFDHPDPSIYTVLTCKGDDVGTATADFVIFPERWMVMENTFRPPWYHRNCMSEFMGMIWGKYDAKEGFQAGGASLHSCMTPHGPDYKTFKGASECELKPHKFDKGLAFMFETNVILNISKKALAAEHRDVNYFKCWEGIPNAFQGKKGKEGGDGGEEGENKKRKIGP</sequence>
<accession>A0A9W7BXR7</accession>
<reference evidence="17" key="1">
    <citation type="journal article" date="2023" name="Commun. Biol.">
        <title>Genome analysis of Parmales, the sister group of diatoms, reveals the evolutionary specialization of diatoms from phago-mixotrophs to photoautotrophs.</title>
        <authorList>
            <person name="Ban H."/>
            <person name="Sato S."/>
            <person name="Yoshikawa S."/>
            <person name="Yamada K."/>
            <person name="Nakamura Y."/>
            <person name="Ichinomiya M."/>
            <person name="Sato N."/>
            <person name="Blanc-Mathieu R."/>
            <person name="Endo H."/>
            <person name="Kuwata A."/>
            <person name="Ogata H."/>
        </authorList>
    </citation>
    <scope>NUCLEOTIDE SEQUENCE [LARGE SCALE GENOMIC DNA]</scope>
    <source>
        <strain evidence="17">NIES 3699</strain>
    </source>
</reference>
<feature type="binding site" evidence="12">
    <location>
        <position position="375"/>
    </location>
    <ligand>
        <name>homogentisate</name>
        <dbReference type="ChEBI" id="CHEBI:16169"/>
    </ligand>
</feature>
<dbReference type="EMBL" id="BRXX01000220">
    <property type="protein sequence ID" value="GMH98502.1"/>
    <property type="molecule type" value="Genomic_DNA"/>
</dbReference>
<dbReference type="InterPro" id="IPR011051">
    <property type="entry name" value="RmlC_Cupin_sf"/>
</dbReference>
<evidence type="ECO:0000256" key="13">
    <source>
        <dbReference type="SAM" id="MobiDB-lite"/>
    </source>
</evidence>
<keyword evidence="10" id="KW-0585">Phenylalanine catabolism</keyword>
<keyword evidence="6" id="KW-0828">Tyrosine catabolism</keyword>
<dbReference type="EC" id="1.13.11.5" evidence="4"/>
<dbReference type="GO" id="GO:0006572">
    <property type="term" value="P:L-tyrosine catabolic process"/>
    <property type="evidence" value="ECO:0007669"/>
    <property type="project" value="UniProtKB-KW"/>
</dbReference>
<gene>
    <name evidence="16" type="ORF">TrVE_jg5826</name>
</gene>
<dbReference type="InterPro" id="IPR046451">
    <property type="entry name" value="HgmA_C"/>
</dbReference>
<evidence type="ECO:0000256" key="2">
    <source>
        <dbReference type="ARBA" id="ARBA00004704"/>
    </source>
</evidence>
<dbReference type="Pfam" id="PF20510">
    <property type="entry name" value="HgmA_N"/>
    <property type="match status" value="1"/>
</dbReference>
<feature type="active site" description="Proton acceptor" evidence="11">
    <location>
        <position position="297"/>
    </location>
</feature>
<keyword evidence="8" id="KW-0560">Oxidoreductase</keyword>
<evidence type="ECO:0000259" key="15">
    <source>
        <dbReference type="Pfam" id="PF20510"/>
    </source>
</evidence>
<evidence type="ECO:0000256" key="10">
    <source>
        <dbReference type="ARBA" id="ARBA00023232"/>
    </source>
</evidence>
<dbReference type="AlphaFoldDB" id="A0A9W7BXR7"/>
<feature type="domain" description="Homogentisate 1,2-dioxygenase C-terminal" evidence="14">
    <location>
        <begin position="286"/>
        <end position="435"/>
    </location>
</feature>
<comment type="pathway">
    <text evidence="2">Amino-acid degradation; L-phenylalanine degradation; acetoacetate and fumarate from L-phenylalanine: step 4/6.</text>
</comment>
<organism evidence="16 17">
    <name type="scientific">Triparma verrucosa</name>
    <dbReference type="NCBI Taxonomy" id="1606542"/>
    <lineage>
        <taxon>Eukaryota</taxon>
        <taxon>Sar</taxon>
        <taxon>Stramenopiles</taxon>
        <taxon>Ochrophyta</taxon>
        <taxon>Bolidophyceae</taxon>
        <taxon>Parmales</taxon>
        <taxon>Triparmaceae</taxon>
        <taxon>Triparma</taxon>
    </lineage>
</organism>
<dbReference type="PANTHER" id="PTHR11056:SF0">
    <property type="entry name" value="HOMOGENTISATE 1,2-DIOXYGENASE"/>
    <property type="match status" value="1"/>
</dbReference>
<dbReference type="InterPro" id="IPR014710">
    <property type="entry name" value="RmlC-like_jellyroll"/>
</dbReference>
<evidence type="ECO:0000313" key="16">
    <source>
        <dbReference type="EMBL" id="GMH98502.1"/>
    </source>
</evidence>
<feature type="binding site" evidence="12">
    <location>
        <position position="346"/>
    </location>
    <ligand>
        <name>homogentisate</name>
        <dbReference type="ChEBI" id="CHEBI:16169"/>
    </ligand>
</feature>
<dbReference type="GO" id="GO:0046872">
    <property type="term" value="F:metal ion binding"/>
    <property type="evidence" value="ECO:0007669"/>
    <property type="project" value="UniProtKB-KW"/>
</dbReference>
<evidence type="ECO:0000256" key="8">
    <source>
        <dbReference type="ARBA" id="ARBA00023002"/>
    </source>
</evidence>
<feature type="binding site" evidence="12">
    <location>
        <position position="375"/>
    </location>
    <ligand>
        <name>Fe cation</name>
        <dbReference type="ChEBI" id="CHEBI:24875"/>
    </ligand>
</feature>
<keyword evidence="17" id="KW-1185">Reference proteome</keyword>
<dbReference type="CDD" id="cd07000">
    <property type="entry name" value="cupin_HGO_N"/>
    <property type="match status" value="1"/>
</dbReference>
<dbReference type="GO" id="GO:0004411">
    <property type="term" value="F:homogentisate 1,2-dioxygenase activity"/>
    <property type="evidence" value="ECO:0007669"/>
    <property type="project" value="UniProtKB-EC"/>
</dbReference>
<evidence type="ECO:0000256" key="11">
    <source>
        <dbReference type="PIRSR" id="PIRSR605708-1"/>
    </source>
</evidence>
<feature type="binding site" evidence="12">
    <location>
        <position position="340"/>
    </location>
    <ligand>
        <name>Fe cation</name>
        <dbReference type="ChEBI" id="CHEBI:24875"/>
    </ligand>
</feature>
<feature type="region of interest" description="Disordered" evidence="13">
    <location>
        <begin position="437"/>
        <end position="460"/>
    </location>
</feature>
<dbReference type="PANTHER" id="PTHR11056">
    <property type="entry name" value="HOMOGENTISATE 1,2-DIOXYGENASE"/>
    <property type="match status" value="1"/>
</dbReference>
<evidence type="ECO:0000256" key="1">
    <source>
        <dbReference type="ARBA" id="ARBA00001962"/>
    </source>
</evidence>
<dbReference type="SUPFAM" id="SSF51182">
    <property type="entry name" value="RmlC-like cupins"/>
    <property type="match status" value="1"/>
</dbReference>
<dbReference type="InterPro" id="IPR005708">
    <property type="entry name" value="Homogentis_dOase"/>
</dbReference>
<feature type="binding site" evidence="12">
    <location>
        <position position="355"/>
    </location>
    <ligand>
        <name>homogentisate</name>
        <dbReference type="ChEBI" id="CHEBI:16169"/>
    </ligand>
</feature>
<dbReference type="GO" id="GO:0005737">
    <property type="term" value="C:cytoplasm"/>
    <property type="evidence" value="ECO:0007669"/>
    <property type="project" value="TreeGrafter"/>
</dbReference>
<keyword evidence="9 12" id="KW-0408">Iron</keyword>
<evidence type="ECO:0000256" key="6">
    <source>
        <dbReference type="ARBA" id="ARBA00022878"/>
    </source>
</evidence>
<protein>
    <recommendedName>
        <fullName evidence="4">homogentisate 1,2-dioxygenase</fullName>
        <ecNumber evidence="4">1.13.11.5</ecNumber>
    </recommendedName>
</protein>
<evidence type="ECO:0000313" key="17">
    <source>
        <dbReference type="Proteomes" id="UP001165160"/>
    </source>
</evidence>
<comment type="cofactor">
    <cofactor evidence="1 12">
        <name>Fe cation</name>
        <dbReference type="ChEBI" id="CHEBI:24875"/>
    </cofactor>
</comment>
<comment type="caution">
    <text evidence="16">The sequence shown here is derived from an EMBL/GenBank/DDBJ whole genome shotgun (WGS) entry which is preliminary data.</text>
</comment>
<keyword evidence="5 12" id="KW-0479">Metal-binding</keyword>
<dbReference type="Pfam" id="PF04209">
    <property type="entry name" value="HgmA_C"/>
    <property type="match status" value="1"/>
</dbReference>
<evidence type="ECO:0000256" key="12">
    <source>
        <dbReference type="PIRSR" id="PIRSR605708-2"/>
    </source>
</evidence>
<proteinExistence type="inferred from homology"/>